<feature type="domain" description="Importin N-terminal" evidence="5">
    <location>
        <begin position="27"/>
        <end position="99"/>
    </location>
</feature>
<dbReference type="InterPro" id="IPR058669">
    <property type="entry name" value="TPR_IPO7/11-like"/>
</dbReference>
<accession>A0AAE1UJE5</accession>
<proteinExistence type="inferred from homology"/>
<dbReference type="GO" id="GO:0005635">
    <property type="term" value="C:nuclear envelope"/>
    <property type="evidence" value="ECO:0007669"/>
    <property type="project" value="TreeGrafter"/>
</dbReference>
<evidence type="ECO:0000313" key="6">
    <source>
        <dbReference type="EMBL" id="KAK4322611.1"/>
    </source>
</evidence>
<dbReference type="Pfam" id="PF03810">
    <property type="entry name" value="IBN_N"/>
    <property type="match status" value="1"/>
</dbReference>
<comment type="subcellular location">
    <subcellularLocation>
        <location evidence="1">Nucleus</location>
    </subcellularLocation>
</comment>
<evidence type="ECO:0000259" key="5">
    <source>
        <dbReference type="PROSITE" id="PS50166"/>
    </source>
</evidence>
<gene>
    <name evidence="6" type="ORF">Pmani_006642</name>
</gene>
<keyword evidence="4" id="KW-0539">Nucleus</keyword>
<evidence type="ECO:0000256" key="1">
    <source>
        <dbReference type="ARBA" id="ARBA00004123"/>
    </source>
</evidence>
<evidence type="ECO:0000313" key="7">
    <source>
        <dbReference type="Proteomes" id="UP001292094"/>
    </source>
</evidence>
<dbReference type="SUPFAM" id="SSF48371">
    <property type="entry name" value="ARM repeat"/>
    <property type="match status" value="1"/>
</dbReference>
<organism evidence="6 7">
    <name type="scientific">Petrolisthes manimaculis</name>
    <dbReference type="NCBI Taxonomy" id="1843537"/>
    <lineage>
        <taxon>Eukaryota</taxon>
        <taxon>Metazoa</taxon>
        <taxon>Ecdysozoa</taxon>
        <taxon>Arthropoda</taxon>
        <taxon>Crustacea</taxon>
        <taxon>Multicrustacea</taxon>
        <taxon>Malacostraca</taxon>
        <taxon>Eumalacostraca</taxon>
        <taxon>Eucarida</taxon>
        <taxon>Decapoda</taxon>
        <taxon>Pleocyemata</taxon>
        <taxon>Anomura</taxon>
        <taxon>Galatheoidea</taxon>
        <taxon>Porcellanidae</taxon>
        <taxon>Petrolisthes</taxon>
    </lineage>
</organism>
<dbReference type="Gene3D" id="1.25.10.10">
    <property type="entry name" value="Leucine-rich Repeat Variant"/>
    <property type="match status" value="1"/>
</dbReference>
<dbReference type="PANTHER" id="PTHR10997">
    <property type="entry name" value="IMPORTIN-7, 8, 11"/>
    <property type="match status" value="1"/>
</dbReference>
<dbReference type="GO" id="GO:0005829">
    <property type="term" value="C:cytosol"/>
    <property type="evidence" value="ECO:0007669"/>
    <property type="project" value="TreeGrafter"/>
</dbReference>
<dbReference type="PANTHER" id="PTHR10997:SF7">
    <property type="entry name" value="IMPORTIN-11"/>
    <property type="match status" value="1"/>
</dbReference>
<dbReference type="Proteomes" id="UP001292094">
    <property type="component" value="Unassembled WGS sequence"/>
</dbReference>
<dbReference type="EMBL" id="JAWZYT010000504">
    <property type="protein sequence ID" value="KAK4322611.1"/>
    <property type="molecule type" value="Genomic_DNA"/>
</dbReference>
<evidence type="ECO:0000256" key="4">
    <source>
        <dbReference type="ARBA" id="ARBA00023242"/>
    </source>
</evidence>
<dbReference type="GO" id="GO:0006606">
    <property type="term" value="P:protein import into nucleus"/>
    <property type="evidence" value="ECO:0007669"/>
    <property type="project" value="TreeGrafter"/>
</dbReference>
<evidence type="ECO:0000256" key="2">
    <source>
        <dbReference type="ARBA" id="ARBA00007991"/>
    </source>
</evidence>
<comment type="similarity">
    <text evidence="2">Belongs to the importin beta family.</text>
</comment>
<dbReference type="Pfam" id="PF25758">
    <property type="entry name" value="TPR_IPO11"/>
    <property type="match status" value="1"/>
</dbReference>
<name>A0AAE1UJE5_9EUCA</name>
<dbReference type="GO" id="GO:0031267">
    <property type="term" value="F:small GTPase binding"/>
    <property type="evidence" value="ECO:0007669"/>
    <property type="project" value="InterPro"/>
</dbReference>
<dbReference type="InterPro" id="IPR016024">
    <property type="entry name" value="ARM-type_fold"/>
</dbReference>
<reference evidence="6" key="1">
    <citation type="submission" date="2023-11" db="EMBL/GenBank/DDBJ databases">
        <title>Genome assemblies of two species of porcelain crab, Petrolisthes cinctipes and Petrolisthes manimaculis (Anomura: Porcellanidae).</title>
        <authorList>
            <person name="Angst P."/>
        </authorList>
    </citation>
    <scope>NUCLEOTIDE SEQUENCE</scope>
    <source>
        <strain evidence="6">PB745_02</strain>
        <tissue evidence="6">Gill</tissue>
    </source>
</reference>
<sequence length="969" mass="109875">MSVGGKGLVLETLRQASSQDAAILKPAEQQLQLWETEPGFYSTLVQIFSDHSVEVTVRWLAVLYFKNGVDRYWRKTAPKAISEEEKTSIRHGLLLNLGEPVPQVATQLAVLIGKIARVDCPREWGDLLPALFQAVRSTDQLVQHRTLLTLHHVVKQLASKRLAADRRTFQELTGQMYTFLVELWQNQTEAFLGQGSCPEAAIPSLERSHLALKVLRKLTVHGFKKPEESQEAMLFLHSVFERIRVMLTFRKQHINNDHMKDIAEKYIVLLTKVLRDMLDDFPFSYLRFIKPSLELATYYMFTAAGDGLVFERFTVQCLNLIKAILLSPEYKPCKVIEDTKNPQTLEAFRIKAEFFTDSVLAEICHKLVSHYFLLTAEDLEAWENDPEGFCAEVEGGESWKYSLRPCTETLFVSLFHEYRSFLVPVLVNLVRSSQCPVDPRDFMAILQKDAVYCAAGLAAFELFDDVDFDQWFTSTLVEELRIRDSNYRVIRRRVIWLVGQWTGVKFSPEHRPTLYQAVIHLLAAEEDLVVRLGSASTLRLALDDFEFDPEQFMPFLPTIFGLLFELLKEVKECDTKMQVLHVMSFMIEVVGAGIRPHAAPLAQYLPGLWNASIDHNLLRCAILTTLVHMVTGLMRESEGLHEFLISIIRVSTDVREPCHVYLVEDGLLLWLTTLENTANPHPALLGLYDNMIPLIQMSSENLRLCLQITTAYTLLCPEQFLAKYGEQVVKTMASLLTDLKSEGTVLVMRTVEMVLRVLPGPGADLLRPLLPPVMMKVAEADCYPILMSMYLSLLARLVLYSQDAFTWTLNQTVTSENRSPEDLLERVVWVWSDKLPLVSPEERRKLCALGLAHLCGSGWPPVMKVWPAAVSAVVEVVYDVTLEDSTQDKLVVSGSGNVGSPEPLELETEHVCRRQRLAEGDPVHTTSLRDFLGNQMKRMKDSVDLATITALAQDLDHNCRVLLQEVTPA</sequence>
<keyword evidence="7" id="KW-1185">Reference proteome</keyword>
<comment type="caution">
    <text evidence="6">The sequence shown here is derived from an EMBL/GenBank/DDBJ whole genome shotgun (WGS) entry which is preliminary data.</text>
</comment>
<dbReference type="InterPro" id="IPR011989">
    <property type="entry name" value="ARM-like"/>
</dbReference>
<dbReference type="PROSITE" id="PS50166">
    <property type="entry name" value="IMPORTIN_B_NT"/>
    <property type="match status" value="1"/>
</dbReference>
<dbReference type="SMART" id="SM00913">
    <property type="entry name" value="IBN_N"/>
    <property type="match status" value="1"/>
</dbReference>
<dbReference type="AlphaFoldDB" id="A0AAE1UJE5"/>
<evidence type="ECO:0000256" key="3">
    <source>
        <dbReference type="ARBA" id="ARBA00022448"/>
    </source>
</evidence>
<protein>
    <recommendedName>
        <fullName evidence="5">Importin N-terminal domain-containing protein</fullName>
    </recommendedName>
</protein>
<keyword evidence="3" id="KW-0813">Transport</keyword>
<dbReference type="InterPro" id="IPR001494">
    <property type="entry name" value="Importin-beta_N"/>
</dbReference>